<comment type="caution">
    <text evidence="2">The sequence shown here is derived from an EMBL/GenBank/DDBJ whole genome shotgun (WGS) entry which is preliminary data.</text>
</comment>
<sequence length="208" mass="22802">ADRRPGIDVYGIVDPLEVARQVAIEVQREIVDYRDLSCSSSEKPPEDGEKKPYSPDSVSGRQSKTSQDSIKAAEYDTETSDDTSRMPEESASSIENPPAEQINEVQEMDNTSLVTQVSPQEETAEKAFCNFDLNQELSSEDADHHPDDDHVLAPVSVVLASRAAAATELPVAPLRFEGNLGWKGSAATSAFRPASPRRIPENDRDHHL</sequence>
<dbReference type="PANTHER" id="PTHR47292">
    <property type="entry name" value="TRANSCRIPTION ELONGATION FACTOR (TFIIS) FAMILY PROTEIN-RELATED"/>
    <property type="match status" value="1"/>
</dbReference>
<evidence type="ECO:0000313" key="2">
    <source>
        <dbReference type="EMBL" id="EPS65522.1"/>
    </source>
</evidence>
<accession>S8DZQ1</accession>
<dbReference type="OrthoDB" id="1595674at2759"/>
<reference evidence="2 3" key="1">
    <citation type="journal article" date="2013" name="BMC Genomics">
        <title>The miniature genome of a carnivorous plant Genlisea aurea contains a low number of genes and short non-coding sequences.</title>
        <authorList>
            <person name="Leushkin E.V."/>
            <person name="Sutormin R.A."/>
            <person name="Nabieva E.R."/>
            <person name="Penin A.A."/>
            <person name="Kondrashov A.S."/>
            <person name="Logacheva M.D."/>
        </authorList>
    </citation>
    <scope>NUCLEOTIDE SEQUENCE [LARGE SCALE GENOMIC DNA]</scope>
</reference>
<keyword evidence="3" id="KW-1185">Reference proteome</keyword>
<feature type="compositionally biased region" description="Basic and acidic residues" evidence="1">
    <location>
        <begin position="43"/>
        <end position="53"/>
    </location>
</feature>
<feature type="compositionally biased region" description="Polar residues" evidence="1">
    <location>
        <begin position="56"/>
        <end position="69"/>
    </location>
</feature>
<feature type="non-terminal residue" evidence="2">
    <location>
        <position position="1"/>
    </location>
</feature>
<feature type="region of interest" description="Disordered" evidence="1">
    <location>
        <begin position="31"/>
        <end position="121"/>
    </location>
</feature>
<protein>
    <submittedName>
        <fullName evidence="2">Uncharacterized protein</fullName>
    </submittedName>
</protein>
<organism evidence="2 3">
    <name type="scientific">Genlisea aurea</name>
    <dbReference type="NCBI Taxonomy" id="192259"/>
    <lineage>
        <taxon>Eukaryota</taxon>
        <taxon>Viridiplantae</taxon>
        <taxon>Streptophyta</taxon>
        <taxon>Embryophyta</taxon>
        <taxon>Tracheophyta</taxon>
        <taxon>Spermatophyta</taxon>
        <taxon>Magnoliopsida</taxon>
        <taxon>eudicotyledons</taxon>
        <taxon>Gunneridae</taxon>
        <taxon>Pentapetalae</taxon>
        <taxon>asterids</taxon>
        <taxon>lamiids</taxon>
        <taxon>Lamiales</taxon>
        <taxon>Lentibulariaceae</taxon>
        <taxon>Genlisea</taxon>
    </lineage>
</organism>
<dbReference type="AlphaFoldDB" id="S8DZQ1"/>
<dbReference type="EMBL" id="AUSU01004180">
    <property type="protein sequence ID" value="EPS65522.1"/>
    <property type="molecule type" value="Genomic_DNA"/>
</dbReference>
<dbReference type="Proteomes" id="UP000015453">
    <property type="component" value="Unassembled WGS sequence"/>
</dbReference>
<evidence type="ECO:0000256" key="1">
    <source>
        <dbReference type="SAM" id="MobiDB-lite"/>
    </source>
</evidence>
<proteinExistence type="predicted"/>
<feature type="region of interest" description="Disordered" evidence="1">
    <location>
        <begin position="185"/>
        <end position="208"/>
    </location>
</feature>
<gene>
    <name evidence="2" type="ORF">M569_09260</name>
</gene>
<feature type="compositionally biased region" description="Polar residues" evidence="1">
    <location>
        <begin position="108"/>
        <end position="121"/>
    </location>
</feature>
<name>S8DZQ1_9LAMI</name>
<feature type="compositionally biased region" description="Basic and acidic residues" evidence="1">
    <location>
        <begin position="198"/>
        <end position="208"/>
    </location>
</feature>
<feature type="non-terminal residue" evidence="2">
    <location>
        <position position="208"/>
    </location>
</feature>
<dbReference type="PANTHER" id="PTHR47292:SF1">
    <property type="entry name" value="TRANSCRIPTION ELONGATION FACTOR (TFIIS) FAMILY PROTEIN"/>
    <property type="match status" value="1"/>
</dbReference>
<evidence type="ECO:0000313" key="3">
    <source>
        <dbReference type="Proteomes" id="UP000015453"/>
    </source>
</evidence>